<evidence type="ECO:0000313" key="2">
    <source>
        <dbReference type="RefSeq" id="XP_008569296.1"/>
    </source>
</evidence>
<gene>
    <name evidence="2" type="primary">LOC103589176</name>
</gene>
<evidence type="ECO:0000313" key="1">
    <source>
        <dbReference type="Proteomes" id="UP000694923"/>
    </source>
</evidence>
<proteinExistence type="predicted"/>
<dbReference type="RefSeq" id="XP_008569296.1">
    <property type="nucleotide sequence ID" value="XM_008571074.1"/>
</dbReference>
<reference evidence="2" key="1">
    <citation type="submission" date="2025-08" db="UniProtKB">
        <authorList>
            <consortium name="RefSeq"/>
        </authorList>
    </citation>
    <scope>IDENTIFICATION</scope>
</reference>
<protein>
    <submittedName>
        <fullName evidence="2">Probable threonine--tRNA ligase 2, cytoplasmic</fullName>
    </submittedName>
</protein>
<dbReference type="InterPro" id="IPR012675">
    <property type="entry name" value="Beta-grasp_dom_sf"/>
</dbReference>
<dbReference type="Proteomes" id="UP000694923">
    <property type="component" value="Unplaced"/>
</dbReference>
<dbReference type="Gene3D" id="3.10.20.30">
    <property type="match status" value="1"/>
</dbReference>
<accession>A0ABM0QLQ5</accession>
<keyword evidence="1" id="KW-1185">Reference proteome</keyword>
<sequence>MKESWPKSEVKHQPDFIKERLKLFEILKKDHQPLLAIYEEKRNTSKAITVRVADGRTVQGELWKTTPYQVAAEISM</sequence>
<name>A0ABM0QLQ5_GALVR</name>
<dbReference type="GO" id="GO:0016874">
    <property type="term" value="F:ligase activity"/>
    <property type="evidence" value="ECO:0007669"/>
    <property type="project" value="UniProtKB-KW"/>
</dbReference>
<keyword evidence="2" id="KW-0436">Ligase</keyword>
<dbReference type="GeneID" id="103589176"/>
<organism evidence="1 2">
    <name type="scientific">Galeopterus variegatus</name>
    <name type="common">Malayan flying lemur</name>
    <name type="synonym">Cynocephalus variegatus</name>
    <dbReference type="NCBI Taxonomy" id="482537"/>
    <lineage>
        <taxon>Eukaryota</taxon>
        <taxon>Metazoa</taxon>
        <taxon>Chordata</taxon>
        <taxon>Craniata</taxon>
        <taxon>Vertebrata</taxon>
        <taxon>Euteleostomi</taxon>
        <taxon>Mammalia</taxon>
        <taxon>Eutheria</taxon>
        <taxon>Euarchontoglires</taxon>
        <taxon>Dermoptera</taxon>
        <taxon>Cynocephalidae</taxon>
        <taxon>Galeopterus</taxon>
    </lineage>
</organism>